<dbReference type="KEGG" id="mdx:BTO20_19025"/>
<protein>
    <submittedName>
        <fullName evidence="3">IS481 family transposase</fullName>
    </submittedName>
</protein>
<dbReference type="SUPFAM" id="SSF46689">
    <property type="entry name" value="Homeodomain-like"/>
    <property type="match status" value="1"/>
</dbReference>
<evidence type="ECO:0000256" key="1">
    <source>
        <dbReference type="SAM" id="MobiDB-lite"/>
    </source>
</evidence>
<dbReference type="Pfam" id="PF13011">
    <property type="entry name" value="LZ_Tnp_IS481"/>
    <property type="match status" value="1"/>
</dbReference>
<reference evidence="3 4" key="1">
    <citation type="submission" date="2017-04" db="EMBL/GenBank/DDBJ databases">
        <title>Whole Genome Sequence of 1,4-Dioxane Degrading Bacterium Mycobacterium dioxanotrophicus PH-06.</title>
        <authorList>
            <person name="He Y."/>
        </authorList>
    </citation>
    <scope>NUCLEOTIDE SEQUENCE [LARGE SCALE GENOMIC DNA]</scope>
    <source>
        <strain evidence="3 4">PH-06</strain>
    </source>
</reference>
<dbReference type="PANTHER" id="PTHR35004">
    <property type="entry name" value="TRANSPOSASE RV3428C-RELATED"/>
    <property type="match status" value="1"/>
</dbReference>
<feature type="region of interest" description="Disordered" evidence="1">
    <location>
        <begin position="308"/>
        <end position="329"/>
    </location>
</feature>
<dbReference type="EMBL" id="CP020809">
    <property type="protein sequence ID" value="ART70376.1"/>
    <property type="molecule type" value="Genomic_DNA"/>
</dbReference>
<dbReference type="InterPro" id="IPR009057">
    <property type="entry name" value="Homeodomain-like_sf"/>
</dbReference>
<dbReference type="Gene3D" id="3.30.420.10">
    <property type="entry name" value="Ribonuclease H-like superfamily/Ribonuclease H"/>
    <property type="match status" value="1"/>
</dbReference>
<evidence type="ECO:0000313" key="3">
    <source>
        <dbReference type="EMBL" id="ART70376.1"/>
    </source>
</evidence>
<dbReference type="NCBIfam" id="NF033577">
    <property type="entry name" value="transpos_IS481"/>
    <property type="match status" value="1"/>
</dbReference>
<name>A0A1Y0C5P9_9MYCO</name>
<organism evidence="3 4">
    <name type="scientific">Mycobacterium dioxanotrophicus</name>
    <dbReference type="NCBI Taxonomy" id="482462"/>
    <lineage>
        <taxon>Bacteria</taxon>
        <taxon>Bacillati</taxon>
        <taxon>Actinomycetota</taxon>
        <taxon>Actinomycetes</taxon>
        <taxon>Mycobacteriales</taxon>
        <taxon>Mycobacteriaceae</taxon>
        <taxon>Mycobacterium</taxon>
    </lineage>
</organism>
<dbReference type="InterPro" id="IPR047656">
    <property type="entry name" value="IS481-like_transpos"/>
</dbReference>
<feature type="region of interest" description="Disordered" evidence="1">
    <location>
        <begin position="156"/>
        <end position="177"/>
    </location>
</feature>
<dbReference type="GO" id="GO:0015074">
    <property type="term" value="P:DNA integration"/>
    <property type="evidence" value="ECO:0007669"/>
    <property type="project" value="InterPro"/>
</dbReference>
<evidence type="ECO:0000259" key="2">
    <source>
        <dbReference type="PROSITE" id="PS50994"/>
    </source>
</evidence>
<feature type="region of interest" description="Disordered" evidence="1">
    <location>
        <begin position="55"/>
        <end position="74"/>
    </location>
</feature>
<dbReference type="GO" id="GO:0003676">
    <property type="term" value="F:nucleic acid binding"/>
    <property type="evidence" value="ECO:0007669"/>
    <property type="project" value="InterPro"/>
</dbReference>
<feature type="domain" description="Integrase catalytic" evidence="2">
    <location>
        <begin position="156"/>
        <end position="325"/>
    </location>
</feature>
<dbReference type="Pfam" id="PF13683">
    <property type="entry name" value="rve_3"/>
    <property type="match status" value="1"/>
</dbReference>
<dbReference type="AlphaFoldDB" id="A0A1Y0C5P9"/>
<keyword evidence="4" id="KW-1185">Reference proteome</keyword>
<dbReference type="RefSeq" id="WP_087077848.1">
    <property type="nucleotide sequence ID" value="NZ_CP020809.1"/>
</dbReference>
<evidence type="ECO:0000313" key="4">
    <source>
        <dbReference type="Proteomes" id="UP000195331"/>
    </source>
</evidence>
<feature type="compositionally biased region" description="Basic residues" evidence="1">
    <location>
        <begin position="62"/>
        <end position="71"/>
    </location>
</feature>
<dbReference type="InterPro" id="IPR012337">
    <property type="entry name" value="RNaseH-like_sf"/>
</dbReference>
<dbReference type="Proteomes" id="UP000195331">
    <property type="component" value="Chromosome"/>
</dbReference>
<dbReference type="OrthoDB" id="568335at2"/>
<dbReference type="SUPFAM" id="SSF53098">
    <property type="entry name" value="Ribonuclease H-like"/>
    <property type="match status" value="1"/>
</dbReference>
<proteinExistence type="predicted"/>
<accession>A0A1Y0C5P9</accession>
<dbReference type="InterPro" id="IPR001584">
    <property type="entry name" value="Integrase_cat-core"/>
</dbReference>
<dbReference type="InterPro" id="IPR036397">
    <property type="entry name" value="RNaseH_sf"/>
</dbReference>
<dbReference type="PROSITE" id="PS50994">
    <property type="entry name" value="INTEGRASE"/>
    <property type="match status" value="1"/>
</dbReference>
<gene>
    <name evidence="3" type="ORF">BTO20_19025</name>
</gene>
<dbReference type="PANTHER" id="PTHR35004:SF7">
    <property type="entry name" value="INTEGRASE PROTEIN"/>
    <property type="match status" value="1"/>
</dbReference>
<sequence length="329" mass="37868">MSHRNAPLSETGRLRLARCIVEDGWPLRRAAERFQVSVSTAARWAGRYRELGDAGMADRSSRPHHSPKRTPTRTERRIIKVRVIRRWGPARIGYLLRLHPSTVHRVLTRYGLAKLRWLDRPTGRVIRRMESAACGDLVHVDVKKLGKIPDGGGWRMLGKPIGGRNRQADKSSGQTSKYGNPVRGYHFLHTAIDAHSRLAYSELLADERKETAAAFWLRANAWFNHCGFTVRKVLTDNGSCYRSHKFRDALGDIEHRRTRPYRPQTNGKVERFHRTLADEWAYARLYTSDTDRCAEYPRWLHNYNHHRGHTALKGQPPASRVPNLSGQYT</sequence>
<dbReference type="InterPro" id="IPR024967">
    <property type="entry name" value="DNA-bd_IS481-type"/>
</dbReference>